<keyword evidence="5" id="KW-0408">Iron</keyword>
<feature type="compositionally biased region" description="Basic and acidic residues" evidence="6">
    <location>
        <begin position="169"/>
        <end position="198"/>
    </location>
</feature>
<dbReference type="Pfam" id="PF12851">
    <property type="entry name" value="Tet_JBP"/>
    <property type="match status" value="1"/>
</dbReference>
<dbReference type="InParanoid" id="A8PDT9"/>
<evidence type="ECO:0000313" key="8">
    <source>
        <dbReference type="EMBL" id="EAU81164.2"/>
    </source>
</evidence>
<evidence type="ECO:0000256" key="5">
    <source>
        <dbReference type="ARBA" id="ARBA00023004"/>
    </source>
</evidence>
<dbReference type="GO" id="GO:0051213">
    <property type="term" value="F:dioxygenase activity"/>
    <property type="evidence" value="ECO:0007669"/>
    <property type="project" value="UniProtKB-KW"/>
</dbReference>
<comment type="caution">
    <text evidence="8">The sequence shown here is derived from an EMBL/GenBank/DDBJ whole genome shotgun (WGS) entry which is preliminary data.</text>
</comment>
<comment type="cofactor">
    <cofactor evidence="1">
        <name>Fe(2+)</name>
        <dbReference type="ChEBI" id="CHEBI:29033"/>
    </cofactor>
</comment>
<evidence type="ECO:0000256" key="6">
    <source>
        <dbReference type="SAM" id="MobiDB-lite"/>
    </source>
</evidence>
<keyword evidence="2" id="KW-0479">Metal-binding</keyword>
<keyword evidence="9" id="KW-1185">Reference proteome</keyword>
<dbReference type="Proteomes" id="UP000001861">
    <property type="component" value="Unassembled WGS sequence"/>
</dbReference>
<dbReference type="AlphaFoldDB" id="A8PDT9"/>
<sequence>MASSPVPEDLGGDDILPSLSLVYQAASALGRMIQGIRTGVPYRHSDDDGVMENPVLKAALWQAAYVIEKAYQRRYRVPWTAKRYSSRLTPRQDGRNITREEALMKEFPPGDQLQGENPLPELLPTTIVDADDHVLFCYLPSCISPAIMKILDAAVGTLATRKDGLLDRKRKAREAEQERLERDRAKGKGKESANDQEKPSGNWRESPELFRKESNMIPGVLTFSPAWWPVGHENQLPGPASTVKSAKGEGRGFLGEIALASAVIGAILSQTNGALFTNGMRVIEELYSNSRLTKDHAIVAKVVEIWFSPFSSTTLIVNRETPIHRDTSGPMEGMELLVTGGNYSNGRFVTPAFNRSWVYNPGCVVALMGKIVPHGVPRVDGERYCMAYFWREKLFDAAGVDFPYAPKLSDISDNIHASLRWSRDYVGN</sequence>
<keyword evidence="3" id="KW-0223">Dioxygenase</keyword>
<evidence type="ECO:0000313" key="9">
    <source>
        <dbReference type="Proteomes" id="UP000001861"/>
    </source>
</evidence>
<dbReference type="InterPro" id="IPR024779">
    <property type="entry name" value="2OGFeDO_JBP1/TET_oxygenase_dom"/>
</dbReference>
<evidence type="ECO:0000256" key="4">
    <source>
        <dbReference type="ARBA" id="ARBA00023002"/>
    </source>
</evidence>
<name>A8PDT9_COPC7</name>
<feature type="region of interest" description="Disordered" evidence="6">
    <location>
        <begin position="169"/>
        <end position="209"/>
    </location>
</feature>
<dbReference type="KEGG" id="cci:CC1G_10451"/>
<proteinExistence type="predicted"/>
<reference evidence="8 9" key="1">
    <citation type="journal article" date="2010" name="Proc. Natl. Acad. Sci. U.S.A.">
        <title>Insights into evolution of multicellular fungi from the assembled chromosomes of the mushroom Coprinopsis cinerea (Coprinus cinereus).</title>
        <authorList>
            <person name="Stajich J.E."/>
            <person name="Wilke S.K."/>
            <person name="Ahren D."/>
            <person name="Au C.H."/>
            <person name="Birren B.W."/>
            <person name="Borodovsky M."/>
            <person name="Burns C."/>
            <person name="Canback B."/>
            <person name="Casselton L.A."/>
            <person name="Cheng C.K."/>
            <person name="Deng J."/>
            <person name="Dietrich F.S."/>
            <person name="Fargo D.C."/>
            <person name="Farman M.L."/>
            <person name="Gathman A.C."/>
            <person name="Goldberg J."/>
            <person name="Guigo R."/>
            <person name="Hoegger P.J."/>
            <person name="Hooker J.B."/>
            <person name="Huggins A."/>
            <person name="James T.Y."/>
            <person name="Kamada T."/>
            <person name="Kilaru S."/>
            <person name="Kodira C."/>
            <person name="Kues U."/>
            <person name="Kupfer D."/>
            <person name="Kwan H.S."/>
            <person name="Lomsadze A."/>
            <person name="Li W."/>
            <person name="Lilly W.W."/>
            <person name="Ma L.J."/>
            <person name="Mackey A.J."/>
            <person name="Manning G."/>
            <person name="Martin F."/>
            <person name="Muraguchi H."/>
            <person name="Natvig D.O."/>
            <person name="Palmerini H."/>
            <person name="Ramesh M.A."/>
            <person name="Rehmeyer C.J."/>
            <person name="Roe B.A."/>
            <person name="Shenoy N."/>
            <person name="Stanke M."/>
            <person name="Ter-Hovhannisyan V."/>
            <person name="Tunlid A."/>
            <person name="Velagapudi R."/>
            <person name="Vision T.J."/>
            <person name="Zeng Q."/>
            <person name="Zolan M.E."/>
            <person name="Pukkila P.J."/>
        </authorList>
    </citation>
    <scope>NUCLEOTIDE SEQUENCE [LARGE SCALE GENOMIC DNA]</scope>
    <source>
        <strain evidence="9">Okayama-7 / 130 / ATCC MYA-4618 / FGSC 9003</strain>
    </source>
</reference>
<dbReference type="VEuPathDB" id="FungiDB:CC1G_10451"/>
<organism evidence="8 9">
    <name type="scientific">Coprinopsis cinerea (strain Okayama-7 / 130 / ATCC MYA-4618 / FGSC 9003)</name>
    <name type="common">Inky cap fungus</name>
    <name type="synonym">Hormographiella aspergillata</name>
    <dbReference type="NCBI Taxonomy" id="240176"/>
    <lineage>
        <taxon>Eukaryota</taxon>
        <taxon>Fungi</taxon>
        <taxon>Dikarya</taxon>
        <taxon>Basidiomycota</taxon>
        <taxon>Agaricomycotina</taxon>
        <taxon>Agaricomycetes</taxon>
        <taxon>Agaricomycetidae</taxon>
        <taxon>Agaricales</taxon>
        <taxon>Agaricineae</taxon>
        <taxon>Psathyrellaceae</taxon>
        <taxon>Coprinopsis</taxon>
    </lineage>
</organism>
<evidence type="ECO:0000256" key="1">
    <source>
        <dbReference type="ARBA" id="ARBA00001954"/>
    </source>
</evidence>
<dbReference type="OMA" id="QAHENTH"/>
<dbReference type="HOGENOM" id="CLU_039070_4_2_1"/>
<dbReference type="OrthoDB" id="3200752at2759"/>
<dbReference type="RefSeq" id="XP_001840665.2">
    <property type="nucleotide sequence ID" value="XM_001840613.2"/>
</dbReference>
<evidence type="ECO:0000259" key="7">
    <source>
        <dbReference type="Pfam" id="PF12851"/>
    </source>
</evidence>
<keyword evidence="4" id="KW-0560">Oxidoreductase</keyword>
<dbReference type="Gene3D" id="3.60.130.30">
    <property type="match status" value="1"/>
</dbReference>
<dbReference type="EMBL" id="AACS02000007">
    <property type="protein sequence ID" value="EAU81164.2"/>
    <property type="molecule type" value="Genomic_DNA"/>
</dbReference>
<dbReference type="GO" id="GO:0046872">
    <property type="term" value="F:metal ion binding"/>
    <property type="evidence" value="ECO:0007669"/>
    <property type="project" value="UniProtKB-KW"/>
</dbReference>
<accession>A8PDT9</accession>
<dbReference type="eggNOG" id="ENOG502RKIK">
    <property type="taxonomic scope" value="Eukaryota"/>
</dbReference>
<gene>
    <name evidence="8" type="ORF">CC1G_10451</name>
</gene>
<feature type="domain" description="2OGFeDO JBP1/TET oxygenase" evidence="7">
    <location>
        <begin position="254"/>
        <end position="392"/>
    </location>
</feature>
<dbReference type="GeneID" id="6017317"/>
<evidence type="ECO:0000256" key="2">
    <source>
        <dbReference type="ARBA" id="ARBA00022723"/>
    </source>
</evidence>
<protein>
    <recommendedName>
        <fullName evidence="7">2OGFeDO JBP1/TET oxygenase domain-containing protein</fullName>
    </recommendedName>
</protein>
<evidence type="ECO:0000256" key="3">
    <source>
        <dbReference type="ARBA" id="ARBA00022964"/>
    </source>
</evidence>